<dbReference type="Proteomes" id="UP001469553">
    <property type="component" value="Unassembled WGS sequence"/>
</dbReference>
<evidence type="ECO:0000313" key="2">
    <source>
        <dbReference type="EMBL" id="MEQ2311081.1"/>
    </source>
</evidence>
<feature type="compositionally biased region" description="Pro residues" evidence="1">
    <location>
        <begin position="16"/>
        <end position="26"/>
    </location>
</feature>
<evidence type="ECO:0000256" key="1">
    <source>
        <dbReference type="SAM" id="MobiDB-lite"/>
    </source>
</evidence>
<keyword evidence="3" id="KW-1185">Reference proteome</keyword>
<gene>
    <name evidence="2" type="ORF">AMECASPLE_015951</name>
</gene>
<accession>A0ABV0ZYE2</accession>
<evidence type="ECO:0000313" key="3">
    <source>
        <dbReference type="Proteomes" id="UP001469553"/>
    </source>
</evidence>
<comment type="caution">
    <text evidence="2">The sequence shown here is derived from an EMBL/GenBank/DDBJ whole genome shotgun (WGS) entry which is preliminary data.</text>
</comment>
<dbReference type="EMBL" id="JAHRIP010076379">
    <property type="protein sequence ID" value="MEQ2311081.1"/>
    <property type="molecule type" value="Genomic_DNA"/>
</dbReference>
<proteinExistence type="predicted"/>
<reference evidence="2 3" key="1">
    <citation type="submission" date="2021-06" db="EMBL/GenBank/DDBJ databases">
        <authorList>
            <person name="Palmer J.M."/>
        </authorList>
    </citation>
    <scope>NUCLEOTIDE SEQUENCE [LARGE SCALE GENOMIC DNA]</scope>
    <source>
        <strain evidence="2 3">AS_MEX2019</strain>
        <tissue evidence="2">Muscle</tissue>
    </source>
</reference>
<sequence length="114" mass="12730">MFGSQADCHWLLDAQPPKPVRPPSNCLPPEKHRPVQPKTDLPSRTPNPPATVSFPHSDYSSMFIKPSSPSAFLPQRTNRRSSPEFLTHVIVSSKINILNFPGLLKVLHVGQKAW</sequence>
<organism evidence="2 3">
    <name type="scientific">Ameca splendens</name>
    <dbReference type="NCBI Taxonomy" id="208324"/>
    <lineage>
        <taxon>Eukaryota</taxon>
        <taxon>Metazoa</taxon>
        <taxon>Chordata</taxon>
        <taxon>Craniata</taxon>
        <taxon>Vertebrata</taxon>
        <taxon>Euteleostomi</taxon>
        <taxon>Actinopterygii</taxon>
        <taxon>Neopterygii</taxon>
        <taxon>Teleostei</taxon>
        <taxon>Neoteleostei</taxon>
        <taxon>Acanthomorphata</taxon>
        <taxon>Ovalentaria</taxon>
        <taxon>Atherinomorphae</taxon>
        <taxon>Cyprinodontiformes</taxon>
        <taxon>Goodeidae</taxon>
        <taxon>Ameca</taxon>
    </lineage>
</organism>
<name>A0ABV0ZYE2_9TELE</name>
<feature type="region of interest" description="Disordered" evidence="1">
    <location>
        <begin position="12"/>
        <end position="57"/>
    </location>
</feature>
<protein>
    <submittedName>
        <fullName evidence="2">Uncharacterized protein</fullName>
    </submittedName>
</protein>